<dbReference type="OrthoDB" id="5811229at2759"/>
<dbReference type="PANTHER" id="PTHR11003:SF269">
    <property type="entry name" value="POTASSIUM CHANNEL DOMAIN-CONTAINING PROTEIN"/>
    <property type="match status" value="1"/>
</dbReference>
<feature type="compositionally biased region" description="Basic and acidic residues" evidence="9">
    <location>
        <begin position="95"/>
        <end position="104"/>
    </location>
</feature>
<gene>
    <name evidence="12" type="primary">WBGene00095898</name>
</gene>
<keyword evidence="3 8" id="KW-0812">Transmembrane</keyword>
<feature type="transmembrane region" description="Helical" evidence="10">
    <location>
        <begin position="231"/>
        <end position="251"/>
    </location>
</feature>
<dbReference type="GO" id="GO:0071805">
    <property type="term" value="P:potassium ion transmembrane transport"/>
    <property type="evidence" value="ECO:0000318"/>
    <property type="project" value="GO_Central"/>
</dbReference>
<evidence type="ECO:0000256" key="8">
    <source>
        <dbReference type="RuleBase" id="RU003857"/>
    </source>
</evidence>
<dbReference type="GO" id="GO:0022841">
    <property type="term" value="F:potassium ion leak channel activity"/>
    <property type="evidence" value="ECO:0000318"/>
    <property type="project" value="GO_Central"/>
</dbReference>
<evidence type="ECO:0000256" key="5">
    <source>
        <dbReference type="ARBA" id="ARBA00023065"/>
    </source>
</evidence>
<evidence type="ECO:0000256" key="3">
    <source>
        <dbReference type="ARBA" id="ARBA00022692"/>
    </source>
</evidence>
<dbReference type="PANTHER" id="PTHR11003">
    <property type="entry name" value="POTASSIUM CHANNEL, SUBFAMILY K"/>
    <property type="match status" value="1"/>
</dbReference>
<dbReference type="AlphaFoldDB" id="A0A2A6BRN0"/>
<comment type="similarity">
    <text evidence="8">Belongs to the two pore domain potassium channel (TC 1.A.1.8) family.</text>
</comment>
<dbReference type="SUPFAM" id="SSF81324">
    <property type="entry name" value="Voltage-gated potassium channels"/>
    <property type="match status" value="2"/>
</dbReference>
<protein>
    <submittedName>
        <fullName evidence="12">Ion channel</fullName>
    </submittedName>
</protein>
<dbReference type="PRINTS" id="PR01333">
    <property type="entry name" value="2POREKCHANEL"/>
</dbReference>
<evidence type="ECO:0000259" key="11">
    <source>
        <dbReference type="Pfam" id="PF07885"/>
    </source>
</evidence>
<evidence type="ECO:0000256" key="10">
    <source>
        <dbReference type="SAM" id="Phobius"/>
    </source>
</evidence>
<dbReference type="GO" id="GO:0015271">
    <property type="term" value="F:outward rectifier potassium channel activity"/>
    <property type="evidence" value="ECO:0000318"/>
    <property type="project" value="GO_Central"/>
</dbReference>
<dbReference type="FunFam" id="1.10.287.70:FF:000151">
    <property type="entry name" value="TWiK family of potassium channels"/>
    <property type="match status" value="1"/>
</dbReference>
<keyword evidence="7 8" id="KW-0407">Ion channel</keyword>
<evidence type="ECO:0000256" key="2">
    <source>
        <dbReference type="ARBA" id="ARBA00022448"/>
    </source>
</evidence>
<evidence type="ECO:0000256" key="9">
    <source>
        <dbReference type="SAM" id="MobiDB-lite"/>
    </source>
</evidence>
<evidence type="ECO:0000256" key="7">
    <source>
        <dbReference type="ARBA" id="ARBA00023303"/>
    </source>
</evidence>
<feature type="transmembrane region" description="Helical" evidence="10">
    <location>
        <begin position="412"/>
        <end position="433"/>
    </location>
</feature>
<dbReference type="InterPro" id="IPR013099">
    <property type="entry name" value="K_chnl_dom"/>
</dbReference>
<evidence type="ECO:0000256" key="1">
    <source>
        <dbReference type="ARBA" id="ARBA00004141"/>
    </source>
</evidence>
<feature type="transmembrane region" description="Helical" evidence="10">
    <location>
        <begin position="471"/>
        <end position="490"/>
    </location>
</feature>
<dbReference type="Gene3D" id="1.10.287.70">
    <property type="match status" value="1"/>
</dbReference>
<reference evidence="12" key="2">
    <citation type="submission" date="2022-06" db="UniProtKB">
        <authorList>
            <consortium name="EnsemblMetazoa"/>
        </authorList>
    </citation>
    <scope>IDENTIFICATION</scope>
    <source>
        <strain evidence="12">PS312</strain>
    </source>
</reference>
<organism evidence="12 13">
    <name type="scientific">Pristionchus pacificus</name>
    <name type="common">Parasitic nematode worm</name>
    <dbReference type="NCBI Taxonomy" id="54126"/>
    <lineage>
        <taxon>Eukaryota</taxon>
        <taxon>Metazoa</taxon>
        <taxon>Ecdysozoa</taxon>
        <taxon>Nematoda</taxon>
        <taxon>Chromadorea</taxon>
        <taxon>Rhabditida</taxon>
        <taxon>Rhabditina</taxon>
        <taxon>Diplogasteromorpha</taxon>
        <taxon>Diplogasteroidea</taxon>
        <taxon>Neodiplogasteridae</taxon>
        <taxon>Pristionchus</taxon>
    </lineage>
</organism>
<accession>A0A2A6BRN0</accession>
<keyword evidence="13" id="KW-1185">Reference proteome</keyword>
<accession>A0A8R1YAB0</accession>
<evidence type="ECO:0000313" key="13">
    <source>
        <dbReference type="Proteomes" id="UP000005239"/>
    </source>
</evidence>
<keyword evidence="2 8" id="KW-0813">Transport</keyword>
<dbReference type="Pfam" id="PF07885">
    <property type="entry name" value="Ion_trans_2"/>
    <property type="match status" value="2"/>
</dbReference>
<feature type="transmembrane region" description="Helical" evidence="10">
    <location>
        <begin position="320"/>
        <end position="341"/>
    </location>
</feature>
<keyword evidence="5 8" id="KW-0406">Ion transport</keyword>
<dbReference type="EnsemblMetazoa" id="PPA06344.1">
    <property type="protein sequence ID" value="PPA06344.1"/>
    <property type="gene ID" value="WBGene00095898"/>
</dbReference>
<keyword evidence="4 10" id="KW-1133">Transmembrane helix</keyword>
<name>A0A2A6BRN0_PRIPA</name>
<keyword evidence="6 10" id="KW-0472">Membrane</keyword>
<dbReference type="Proteomes" id="UP000005239">
    <property type="component" value="Unassembled WGS sequence"/>
</dbReference>
<sequence length="517" mass="57797">MSCQTLRNTREPRPLRLTKDVECSLYFAQSLSVAFGLIDTAYVQIPDHPRGKRPLKGEATTPYWTCKPIVDIASNLVRIFNAPTTKFTRSMSEPYPERDEKENEPNPDAYLTVQSLTSFRDKNKVTGAAFAFPSTLRTIPEVPRKSDESLSYLSNRSIISIDNGREVRTTPGFLQQFEISRRGSIRSDFLKQDSLSEEATASTETVPKRSRIRKVVGAVLSKHRLIGLRHILLALVLALYAIAGMFIFYAIEGTYERQNVPETRDALNEAMETLAKDFEGSAPDANLSFLLKKAYITLIKIDGKYAGSTFYKLEERDYPLWTWTYGTSFFFAFTLYSTVGYGSIAPSTDGGRVAVIFYTAIGFPLALVIIRDVGAVTMVHLTRLYMFLAVKIRNTSRCRRSSSNDDVITIPILLASLISLLCILITAVFVMVYDGALGPEPGLDYFHALYFTFLSHTAVGLGDVMPVNYPHAPLVAIVLLSCMPLMRVINRVLYVGMERRVYGAVALVENSLDRIAP</sequence>
<evidence type="ECO:0000256" key="4">
    <source>
        <dbReference type="ARBA" id="ARBA00022989"/>
    </source>
</evidence>
<comment type="subcellular location">
    <subcellularLocation>
        <location evidence="1">Membrane</location>
        <topology evidence="1">Multi-pass membrane protein</topology>
    </subcellularLocation>
</comment>
<feature type="domain" description="Potassium channel" evidence="11">
    <location>
        <begin position="307"/>
        <end position="377"/>
    </location>
</feature>
<feature type="domain" description="Potassium channel" evidence="11">
    <location>
        <begin position="422"/>
        <end position="478"/>
    </location>
</feature>
<feature type="transmembrane region" description="Helical" evidence="10">
    <location>
        <begin position="353"/>
        <end position="370"/>
    </location>
</feature>
<dbReference type="GO" id="GO:0005886">
    <property type="term" value="C:plasma membrane"/>
    <property type="evidence" value="ECO:0000318"/>
    <property type="project" value="GO_Central"/>
</dbReference>
<evidence type="ECO:0000256" key="6">
    <source>
        <dbReference type="ARBA" id="ARBA00023136"/>
    </source>
</evidence>
<reference evidence="13" key="1">
    <citation type="journal article" date="2008" name="Nat. Genet.">
        <title>The Pristionchus pacificus genome provides a unique perspective on nematode lifestyle and parasitism.</title>
        <authorList>
            <person name="Dieterich C."/>
            <person name="Clifton S.W."/>
            <person name="Schuster L.N."/>
            <person name="Chinwalla A."/>
            <person name="Delehaunty K."/>
            <person name="Dinkelacker I."/>
            <person name="Fulton L."/>
            <person name="Fulton R."/>
            <person name="Godfrey J."/>
            <person name="Minx P."/>
            <person name="Mitreva M."/>
            <person name="Roeseler W."/>
            <person name="Tian H."/>
            <person name="Witte H."/>
            <person name="Yang S.P."/>
            <person name="Wilson R.K."/>
            <person name="Sommer R.J."/>
        </authorList>
    </citation>
    <scope>NUCLEOTIDE SEQUENCE [LARGE SCALE GENOMIC DNA]</scope>
    <source>
        <strain evidence="13">PS312</strain>
    </source>
</reference>
<dbReference type="InterPro" id="IPR003280">
    <property type="entry name" value="2pore_dom_K_chnl"/>
</dbReference>
<proteinExistence type="inferred from homology"/>
<evidence type="ECO:0000313" key="12">
    <source>
        <dbReference type="EnsemblMetazoa" id="PPA06344.1"/>
    </source>
</evidence>
<feature type="region of interest" description="Disordered" evidence="9">
    <location>
        <begin position="88"/>
        <end position="107"/>
    </location>
</feature>